<gene>
    <name evidence="1" type="ORF">ALC57_10396</name>
</gene>
<keyword evidence="2" id="KW-1185">Reference proteome</keyword>
<sequence>MNRAESGKENDVSLANELFREQPIANESPWDPIIFESTKSKVKSGIKEELQESILSKFDLKGDLTCFGPPKLNNEIKLALSKHPSVLKRDEYQTKAQSQVAACLWLRDVRSYKSLSGSTYAAADSSAIDEWLFGASFAEGLKSAQACEKAGKDLSRFPSGPGVTAEAPY</sequence>
<protein>
    <submittedName>
        <fullName evidence="1">Uncharacterized protein</fullName>
    </submittedName>
</protein>
<name>A0A151J474_9HYME</name>
<dbReference type="EMBL" id="KQ980184">
    <property type="protein sequence ID" value="KYN17321.1"/>
    <property type="molecule type" value="Genomic_DNA"/>
</dbReference>
<reference evidence="1 2" key="1">
    <citation type="submission" date="2015-09" db="EMBL/GenBank/DDBJ databases">
        <title>Trachymyrmex cornetzi WGS genome.</title>
        <authorList>
            <person name="Nygaard S."/>
            <person name="Hu H."/>
            <person name="Boomsma J."/>
            <person name="Zhang G."/>
        </authorList>
    </citation>
    <scope>NUCLEOTIDE SEQUENCE [LARGE SCALE GENOMIC DNA]</scope>
    <source>
        <strain evidence="1">Tcor2-1</strain>
        <tissue evidence="1">Whole body</tissue>
    </source>
</reference>
<proteinExistence type="predicted"/>
<evidence type="ECO:0000313" key="2">
    <source>
        <dbReference type="Proteomes" id="UP000078492"/>
    </source>
</evidence>
<dbReference type="AlphaFoldDB" id="A0A151J474"/>
<organism evidence="1 2">
    <name type="scientific">Trachymyrmex cornetzi</name>
    <dbReference type="NCBI Taxonomy" id="471704"/>
    <lineage>
        <taxon>Eukaryota</taxon>
        <taxon>Metazoa</taxon>
        <taxon>Ecdysozoa</taxon>
        <taxon>Arthropoda</taxon>
        <taxon>Hexapoda</taxon>
        <taxon>Insecta</taxon>
        <taxon>Pterygota</taxon>
        <taxon>Neoptera</taxon>
        <taxon>Endopterygota</taxon>
        <taxon>Hymenoptera</taxon>
        <taxon>Apocrita</taxon>
        <taxon>Aculeata</taxon>
        <taxon>Formicoidea</taxon>
        <taxon>Formicidae</taxon>
        <taxon>Myrmicinae</taxon>
        <taxon>Trachymyrmex</taxon>
    </lineage>
</organism>
<accession>A0A151J474</accession>
<dbReference type="Proteomes" id="UP000078492">
    <property type="component" value="Unassembled WGS sequence"/>
</dbReference>
<evidence type="ECO:0000313" key="1">
    <source>
        <dbReference type="EMBL" id="KYN17321.1"/>
    </source>
</evidence>